<keyword evidence="2" id="KW-0288">FMN</keyword>
<evidence type="ECO:0000313" key="6">
    <source>
        <dbReference type="Proteomes" id="UP000298324"/>
    </source>
</evidence>
<dbReference type="RefSeq" id="WP_205079553.1">
    <property type="nucleotide sequence ID" value="NZ_QFGA01000002.1"/>
</dbReference>
<dbReference type="PANTHER" id="PTHR23026:SF90">
    <property type="entry name" value="IODOTYROSINE DEIODINASE 1"/>
    <property type="match status" value="1"/>
</dbReference>
<dbReference type="PANTHER" id="PTHR23026">
    <property type="entry name" value="NADPH NITROREDUCTASE"/>
    <property type="match status" value="1"/>
</dbReference>
<dbReference type="InterPro" id="IPR029479">
    <property type="entry name" value="Nitroreductase"/>
</dbReference>
<gene>
    <name evidence="5" type="primary">bluB_2</name>
    <name evidence="5" type="ORF">Psch_02586</name>
</gene>
<feature type="domain" description="Nitroreductase" evidence="4">
    <location>
        <begin position="63"/>
        <end position="146"/>
    </location>
</feature>
<evidence type="ECO:0000256" key="2">
    <source>
        <dbReference type="ARBA" id="ARBA00022643"/>
    </source>
</evidence>
<dbReference type="AlphaFoldDB" id="A0A4Y7R9B2"/>
<dbReference type="SUPFAM" id="SSF55469">
    <property type="entry name" value="FMN-dependent nitroreductase-like"/>
    <property type="match status" value="1"/>
</dbReference>
<keyword evidence="3 5" id="KW-0560">Oxidoreductase</keyword>
<proteinExistence type="predicted"/>
<organism evidence="5 6">
    <name type="scientific">Pelotomaculum schinkii</name>
    <dbReference type="NCBI Taxonomy" id="78350"/>
    <lineage>
        <taxon>Bacteria</taxon>
        <taxon>Bacillati</taxon>
        <taxon>Bacillota</taxon>
        <taxon>Clostridia</taxon>
        <taxon>Eubacteriales</taxon>
        <taxon>Desulfotomaculaceae</taxon>
        <taxon>Pelotomaculum</taxon>
    </lineage>
</organism>
<dbReference type="Proteomes" id="UP000298324">
    <property type="component" value="Unassembled WGS sequence"/>
</dbReference>
<dbReference type="InterPro" id="IPR050627">
    <property type="entry name" value="Nitroreductase/BluB"/>
</dbReference>
<comment type="caution">
    <text evidence="5">The sequence shown here is derived from an EMBL/GenBank/DDBJ whole genome shotgun (WGS) entry which is preliminary data.</text>
</comment>
<dbReference type="GO" id="GO:0102919">
    <property type="term" value="F:5,6-dimethylbenzimidazole synthase activity"/>
    <property type="evidence" value="ECO:0007669"/>
    <property type="project" value="UniProtKB-EC"/>
</dbReference>
<dbReference type="EMBL" id="QFGA01000002">
    <property type="protein sequence ID" value="TEB05545.1"/>
    <property type="molecule type" value="Genomic_DNA"/>
</dbReference>
<dbReference type="Pfam" id="PF00881">
    <property type="entry name" value="Nitroreductase"/>
    <property type="match status" value="2"/>
</dbReference>
<name>A0A4Y7R9B2_9FIRM</name>
<protein>
    <submittedName>
        <fullName evidence="5">5,6-dimethylbenzimidazole synthase</fullName>
        <ecNumber evidence="5">1.13.11.79</ecNumber>
    </submittedName>
</protein>
<reference evidence="5 6" key="1">
    <citation type="journal article" date="2018" name="Environ. Microbiol.">
        <title>Novel energy conservation strategies and behaviour of Pelotomaculum schinkii driving syntrophic propionate catabolism.</title>
        <authorList>
            <person name="Hidalgo-Ahumada C.A.P."/>
            <person name="Nobu M.K."/>
            <person name="Narihiro T."/>
            <person name="Tamaki H."/>
            <person name="Liu W.T."/>
            <person name="Kamagata Y."/>
            <person name="Stams A.J.M."/>
            <person name="Imachi H."/>
            <person name="Sousa D.Z."/>
        </authorList>
    </citation>
    <scope>NUCLEOTIDE SEQUENCE [LARGE SCALE GENOMIC DNA]</scope>
    <source>
        <strain evidence="5 6">HH</strain>
    </source>
</reference>
<feature type="domain" description="Nitroreductase" evidence="4">
    <location>
        <begin position="4"/>
        <end position="53"/>
    </location>
</feature>
<dbReference type="InterPro" id="IPR000415">
    <property type="entry name" value="Nitroreductase-like"/>
</dbReference>
<sequence length="168" mass="18591">MEAILNRRSIRKYTDQAIPEELITELLEAGMCAPSAGNERPWHFVVITERNLLNGITEIHTHAQMLKQAPVAIIVCADRTCDKYPGSSYMVQDCAAATENILLAARDKGLGACWLGVYPRDDRMKGLTRLLGLPEHVIPVSAIALGFPAEVKSAGSRYDAARVHRNHW</sequence>
<accession>A0A4Y7R9B2</accession>
<keyword evidence="6" id="KW-1185">Reference proteome</keyword>
<evidence type="ECO:0000256" key="3">
    <source>
        <dbReference type="ARBA" id="ARBA00023002"/>
    </source>
</evidence>
<dbReference type="CDD" id="cd02150">
    <property type="entry name" value="nitroreductase"/>
    <property type="match status" value="1"/>
</dbReference>
<dbReference type="EC" id="1.13.11.79" evidence="5"/>
<evidence type="ECO:0000256" key="1">
    <source>
        <dbReference type="ARBA" id="ARBA00022630"/>
    </source>
</evidence>
<evidence type="ECO:0000313" key="5">
    <source>
        <dbReference type="EMBL" id="TEB05545.1"/>
    </source>
</evidence>
<keyword evidence="1" id="KW-0285">Flavoprotein</keyword>
<dbReference type="Gene3D" id="3.40.109.10">
    <property type="entry name" value="NADH Oxidase"/>
    <property type="match status" value="1"/>
</dbReference>
<evidence type="ECO:0000259" key="4">
    <source>
        <dbReference type="Pfam" id="PF00881"/>
    </source>
</evidence>